<proteinExistence type="predicted"/>
<keyword evidence="2" id="KW-1185">Reference proteome</keyword>
<reference evidence="2" key="1">
    <citation type="submission" date="2017-05" db="EMBL/GenBank/DDBJ databases">
        <authorList>
            <person name="Rodrigo-Torres L."/>
            <person name="Arahal R. D."/>
            <person name="Lucena T."/>
        </authorList>
    </citation>
    <scope>NUCLEOTIDE SEQUENCE [LARGE SCALE GENOMIC DNA]</scope>
    <source>
        <strain evidence="2">CECT 8621</strain>
    </source>
</reference>
<dbReference type="Pfam" id="PF12915">
    <property type="entry name" value="DUF3833"/>
    <property type="match status" value="1"/>
</dbReference>
<gene>
    <name evidence="1" type="ORF">COL8621_02629</name>
</gene>
<dbReference type="Proteomes" id="UP000202922">
    <property type="component" value="Unassembled WGS sequence"/>
</dbReference>
<dbReference type="AlphaFoldDB" id="A0A238KRM3"/>
<accession>A0A238KRM3</accession>
<organism evidence="1 2">
    <name type="scientific">Actibacterium lipolyticum</name>
    <dbReference type="NCBI Taxonomy" id="1524263"/>
    <lineage>
        <taxon>Bacteria</taxon>
        <taxon>Pseudomonadati</taxon>
        <taxon>Pseudomonadota</taxon>
        <taxon>Alphaproteobacteria</taxon>
        <taxon>Rhodobacterales</taxon>
        <taxon>Roseobacteraceae</taxon>
        <taxon>Actibacterium</taxon>
    </lineage>
</organism>
<name>A0A238KRM3_9RHOB</name>
<sequence length="182" mass="19809">MTLLIAICVALLLYLAQMKWLSFSAQTPQDYSGTAPGFDIRTHLAGPLKSEGVIFGPTGRVAGRFIADMNGDWNGDTGTLSENFRYATGGQQNRQWRITMGEAGAFTATADDVIGIAHGQHAGATVRMTYRLKLDQDAGGHVLNVVDWLYLMEDGSIMNKSEMRKFGIKVAELIATMRPAHA</sequence>
<dbReference type="InterPro" id="IPR024409">
    <property type="entry name" value="DUF3833"/>
</dbReference>
<dbReference type="EMBL" id="FXYE01000002">
    <property type="protein sequence ID" value="SMX44772.1"/>
    <property type="molecule type" value="Genomic_DNA"/>
</dbReference>
<evidence type="ECO:0000313" key="2">
    <source>
        <dbReference type="Proteomes" id="UP000202922"/>
    </source>
</evidence>
<protein>
    <recommendedName>
        <fullName evidence="3">DUF3833 domain-containing protein</fullName>
    </recommendedName>
</protein>
<evidence type="ECO:0000313" key="1">
    <source>
        <dbReference type="EMBL" id="SMX44772.1"/>
    </source>
</evidence>
<dbReference type="RefSeq" id="WP_093967747.1">
    <property type="nucleotide sequence ID" value="NZ_FXYE01000002.1"/>
</dbReference>
<evidence type="ECO:0008006" key="3">
    <source>
        <dbReference type="Google" id="ProtNLM"/>
    </source>
</evidence>
<dbReference type="OrthoDB" id="5296954at2"/>